<keyword evidence="4" id="KW-0328">Glycosyltransferase</keyword>
<dbReference type="InterPro" id="IPR051910">
    <property type="entry name" value="ComF/GntX_DNA_util-trans"/>
</dbReference>
<evidence type="ECO:0000256" key="1">
    <source>
        <dbReference type="ARBA" id="ARBA00008007"/>
    </source>
</evidence>
<dbReference type="CDD" id="cd06223">
    <property type="entry name" value="PRTases_typeI"/>
    <property type="match status" value="1"/>
</dbReference>
<evidence type="ECO:0000256" key="2">
    <source>
        <dbReference type="SAM" id="MobiDB-lite"/>
    </source>
</evidence>
<sequence length="248" mass="25502">MISAHIATALADAWALVAPVDCAGCGAPDRALCALCATALRPSLRRALLDVDGHALPVVAGLAYEGVARAALLALKAEGRTELARPLAVPLRRAVALAWPGAGADVLVPVPGSRAGAAQRGFAPAALLARRGGLVVTRGLRALDGGPQQKRLRLDERLAGQHPRFIARPALAGRRVVLIDDIVTSGATLRDAARALRTVGAIVVGAAAVAATPRRQGVSSLLWRFWADDDEGPGDKVGPEGYGQGKEA</sequence>
<dbReference type="InterPro" id="IPR029057">
    <property type="entry name" value="PRTase-like"/>
</dbReference>
<feature type="region of interest" description="Disordered" evidence="2">
    <location>
        <begin position="229"/>
        <end position="248"/>
    </location>
</feature>
<dbReference type="InterPro" id="IPR000836">
    <property type="entry name" value="PRTase_dom"/>
</dbReference>
<keyword evidence="5" id="KW-1185">Reference proteome</keyword>
<dbReference type="PANTHER" id="PTHR47505">
    <property type="entry name" value="DNA UTILIZATION PROTEIN YHGH"/>
    <property type="match status" value="1"/>
</dbReference>
<gene>
    <name evidence="4" type="ORF">BJ959_002056</name>
</gene>
<comment type="similarity">
    <text evidence="1">Belongs to the ComF/GntX family.</text>
</comment>
<dbReference type="Pfam" id="PF00156">
    <property type="entry name" value="Pribosyltran"/>
    <property type="match status" value="1"/>
</dbReference>
<dbReference type="GO" id="GO:0016757">
    <property type="term" value="F:glycosyltransferase activity"/>
    <property type="evidence" value="ECO:0007669"/>
    <property type="project" value="UniProtKB-KW"/>
</dbReference>
<reference evidence="4 5" key="1">
    <citation type="submission" date="2020-08" db="EMBL/GenBank/DDBJ databases">
        <title>Sequencing the genomes of 1000 actinobacteria strains.</title>
        <authorList>
            <person name="Klenk H.-P."/>
        </authorList>
    </citation>
    <scope>NUCLEOTIDE SEQUENCE [LARGE SCALE GENOMIC DNA]</scope>
    <source>
        <strain evidence="4 5">DSM 23889</strain>
    </source>
</reference>
<proteinExistence type="inferred from homology"/>
<dbReference type="RefSeq" id="WP_165878976.1">
    <property type="nucleotide sequence ID" value="NZ_BAAANZ010000003.1"/>
</dbReference>
<dbReference type="AlphaFoldDB" id="A0A840X864"/>
<protein>
    <submittedName>
        <fullName evidence="4">Putative amidophosphoribosyltransferase</fullName>
    </submittedName>
</protein>
<evidence type="ECO:0000259" key="3">
    <source>
        <dbReference type="Pfam" id="PF00156"/>
    </source>
</evidence>
<dbReference type="Proteomes" id="UP000552883">
    <property type="component" value="Unassembled WGS sequence"/>
</dbReference>
<dbReference type="EMBL" id="JACHBS010000001">
    <property type="protein sequence ID" value="MBB5618560.1"/>
    <property type="molecule type" value="Genomic_DNA"/>
</dbReference>
<evidence type="ECO:0000313" key="4">
    <source>
        <dbReference type="EMBL" id="MBB5618560.1"/>
    </source>
</evidence>
<name>A0A840X864_9MICO</name>
<dbReference type="PANTHER" id="PTHR47505:SF1">
    <property type="entry name" value="DNA UTILIZATION PROTEIN YHGH"/>
    <property type="match status" value="1"/>
</dbReference>
<organism evidence="4 5">
    <name type="scientific">Microcella frigidaquae</name>
    <dbReference type="NCBI Taxonomy" id="424758"/>
    <lineage>
        <taxon>Bacteria</taxon>
        <taxon>Bacillati</taxon>
        <taxon>Actinomycetota</taxon>
        <taxon>Actinomycetes</taxon>
        <taxon>Micrococcales</taxon>
        <taxon>Microbacteriaceae</taxon>
        <taxon>Microcella</taxon>
    </lineage>
</organism>
<accession>A0A840X864</accession>
<evidence type="ECO:0000313" key="5">
    <source>
        <dbReference type="Proteomes" id="UP000552883"/>
    </source>
</evidence>
<keyword evidence="4" id="KW-0808">Transferase</keyword>
<feature type="domain" description="Phosphoribosyltransferase" evidence="3">
    <location>
        <begin position="151"/>
        <end position="219"/>
    </location>
</feature>
<dbReference type="Gene3D" id="3.40.50.2020">
    <property type="match status" value="1"/>
</dbReference>
<comment type="caution">
    <text evidence="4">The sequence shown here is derived from an EMBL/GenBank/DDBJ whole genome shotgun (WGS) entry which is preliminary data.</text>
</comment>
<dbReference type="SUPFAM" id="SSF53271">
    <property type="entry name" value="PRTase-like"/>
    <property type="match status" value="1"/>
</dbReference>